<reference evidence="16" key="2">
    <citation type="submission" date="2017-05" db="UniProtKB">
        <authorList>
            <consortium name="EnsemblMetazoa"/>
        </authorList>
    </citation>
    <scope>IDENTIFICATION</scope>
</reference>
<gene>
    <name evidence="16" type="primary">100634933</name>
</gene>
<dbReference type="EnsemblMetazoa" id="Aqu2.1.34874_001">
    <property type="protein sequence ID" value="Aqu2.1.34874_001"/>
    <property type="gene ID" value="Aqu2.1.34874"/>
</dbReference>
<dbReference type="eggNOG" id="KOG0142">
    <property type="taxonomic scope" value="Eukaryota"/>
</dbReference>
<keyword evidence="8" id="KW-0479">Metal-binding</keyword>
<dbReference type="PANTHER" id="PTHR10885:SF0">
    <property type="entry name" value="ISOPENTENYL-DIPHOSPHATE DELTA-ISOMERASE"/>
    <property type="match status" value="1"/>
</dbReference>
<evidence type="ECO:0000256" key="8">
    <source>
        <dbReference type="ARBA" id="ARBA00022723"/>
    </source>
</evidence>
<keyword evidence="10" id="KW-0460">Magnesium</keyword>
<dbReference type="CDD" id="cd02885">
    <property type="entry name" value="NUDIX_IPP_Isomerase"/>
    <property type="match status" value="1"/>
</dbReference>
<dbReference type="Pfam" id="PF00293">
    <property type="entry name" value="NUDIX"/>
    <property type="match status" value="1"/>
</dbReference>
<feature type="domain" description="Nudix hydrolase" evidence="15">
    <location>
        <begin position="69"/>
        <end position="219"/>
    </location>
</feature>
<dbReference type="KEGG" id="aqu:100634933"/>
<evidence type="ECO:0000313" key="16">
    <source>
        <dbReference type="EnsemblMetazoa" id="Aqu2.1.34874_001"/>
    </source>
</evidence>
<dbReference type="GO" id="GO:0004452">
    <property type="term" value="F:isopentenyl-diphosphate delta-isomerase activity"/>
    <property type="evidence" value="ECO:0007669"/>
    <property type="project" value="UniProtKB-EC"/>
</dbReference>
<reference evidence="17" key="1">
    <citation type="journal article" date="2010" name="Nature">
        <title>The Amphimedon queenslandica genome and the evolution of animal complexity.</title>
        <authorList>
            <person name="Srivastava M."/>
            <person name="Simakov O."/>
            <person name="Chapman J."/>
            <person name="Fahey B."/>
            <person name="Gauthier M.E."/>
            <person name="Mitros T."/>
            <person name="Richards G.S."/>
            <person name="Conaco C."/>
            <person name="Dacre M."/>
            <person name="Hellsten U."/>
            <person name="Larroux C."/>
            <person name="Putnam N.H."/>
            <person name="Stanke M."/>
            <person name="Adamska M."/>
            <person name="Darling A."/>
            <person name="Degnan S.M."/>
            <person name="Oakley T.H."/>
            <person name="Plachetzki D.C."/>
            <person name="Zhai Y."/>
            <person name="Adamski M."/>
            <person name="Calcino A."/>
            <person name="Cummins S.F."/>
            <person name="Goodstein D.M."/>
            <person name="Harris C."/>
            <person name="Jackson D.J."/>
            <person name="Leys S.P."/>
            <person name="Shu S."/>
            <person name="Woodcroft B.J."/>
            <person name="Vervoort M."/>
            <person name="Kosik K.S."/>
            <person name="Manning G."/>
            <person name="Degnan B.M."/>
            <person name="Rokhsar D.S."/>
        </authorList>
    </citation>
    <scope>NUCLEOTIDE SEQUENCE [LARGE SCALE GENOMIC DNA]</scope>
</reference>
<organism evidence="16">
    <name type="scientific">Amphimedon queenslandica</name>
    <name type="common">Sponge</name>
    <dbReference type="NCBI Taxonomy" id="400682"/>
    <lineage>
        <taxon>Eukaryota</taxon>
        <taxon>Metazoa</taxon>
        <taxon>Porifera</taxon>
        <taxon>Demospongiae</taxon>
        <taxon>Heteroscleromorpha</taxon>
        <taxon>Haplosclerida</taxon>
        <taxon>Niphatidae</taxon>
        <taxon>Amphimedon</taxon>
    </lineage>
</organism>
<evidence type="ECO:0000256" key="14">
    <source>
        <dbReference type="ARBA" id="ARBA00023235"/>
    </source>
</evidence>
<dbReference type="EnsemblMetazoa" id="XM_003385645.3">
    <property type="protein sequence ID" value="XP_003385693.1"/>
    <property type="gene ID" value="LOC100634933"/>
</dbReference>
<evidence type="ECO:0000256" key="12">
    <source>
        <dbReference type="ARBA" id="ARBA00023098"/>
    </source>
</evidence>
<dbReference type="GO" id="GO:0050992">
    <property type="term" value="P:dimethylallyl diphosphate biosynthetic process"/>
    <property type="evidence" value="ECO:0007669"/>
    <property type="project" value="UniProtKB-UniPathway"/>
</dbReference>
<keyword evidence="9" id="KW-0753">Steroid metabolism</keyword>
<evidence type="ECO:0000313" key="17">
    <source>
        <dbReference type="Proteomes" id="UP000007879"/>
    </source>
</evidence>
<accession>A0A1X7V4X9</accession>
<dbReference type="NCBIfam" id="TIGR02150">
    <property type="entry name" value="IPP_isom_1"/>
    <property type="match status" value="1"/>
</dbReference>
<evidence type="ECO:0000256" key="1">
    <source>
        <dbReference type="ARBA" id="ARBA00000374"/>
    </source>
</evidence>
<sequence length="248" mass="28728">MIRSLLVRYSLLYRGKTMTTSSGPDLTGVDPTQLQLLSEQCILISPEDIVTGAESKKTCHLNTNIESGLLHRAFSVFLFDRNGRLLLQQRAKAKITFPEYYTNTCCSHPLYRPEELEEDEQLGVKRAAQRKLTHELGIPKEEMPLESFTFLTRILYRAKSCEIWGEHEIDYILFAQRDVSLSVNPNEVQDTRYVTPDQLKELLKDGEKGVIKITPWFRLICDSFLFKWWNSLSSLDSMIDKNTIHNMY</sequence>
<dbReference type="AlphaFoldDB" id="A0A1X7V4X9"/>
<evidence type="ECO:0000256" key="5">
    <source>
        <dbReference type="ARBA" id="ARBA00007579"/>
    </source>
</evidence>
<dbReference type="EC" id="5.3.3.2" evidence="6"/>
<dbReference type="STRING" id="400682.A0A1X7V4X9"/>
<comment type="catalytic activity">
    <reaction evidence="1">
        <text>isopentenyl diphosphate = dimethylallyl diphosphate</text>
        <dbReference type="Rhea" id="RHEA:23284"/>
        <dbReference type="ChEBI" id="CHEBI:57623"/>
        <dbReference type="ChEBI" id="CHEBI:128769"/>
        <dbReference type="EC" id="5.3.3.2"/>
    </reaction>
</comment>
<keyword evidence="9" id="KW-0756">Sterol biosynthesis</keyword>
<comment type="function">
    <text evidence="3">Catalyzes the 1,3-allylic rearrangement of the homoallylic substrate isopentenyl (IPP) to its highly electrophilic allylic isomer, dimethylallyl diphosphate (DMAPP).</text>
</comment>
<evidence type="ECO:0000256" key="10">
    <source>
        <dbReference type="ARBA" id="ARBA00022842"/>
    </source>
</evidence>
<evidence type="ECO:0000256" key="2">
    <source>
        <dbReference type="ARBA" id="ARBA00001946"/>
    </source>
</evidence>
<evidence type="ECO:0000256" key="7">
    <source>
        <dbReference type="ARBA" id="ARBA00022516"/>
    </source>
</evidence>
<dbReference type="Proteomes" id="UP000007879">
    <property type="component" value="Unassembled WGS sequence"/>
</dbReference>
<dbReference type="InterPro" id="IPR015797">
    <property type="entry name" value="NUDIX_hydrolase-like_dom_sf"/>
</dbReference>
<dbReference type="UniPathway" id="UPA00059">
    <property type="reaction ID" value="UER00104"/>
</dbReference>
<keyword evidence="9" id="KW-1207">Sterol metabolism</keyword>
<dbReference type="GO" id="GO:0005737">
    <property type="term" value="C:cytoplasm"/>
    <property type="evidence" value="ECO:0007669"/>
    <property type="project" value="TreeGrafter"/>
</dbReference>
<dbReference type="SUPFAM" id="SSF55811">
    <property type="entry name" value="Nudix"/>
    <property type="match status" value="1"/>
</dbReference>
<name>A0A1X7V4X9_AMPQE</name>
<evidence type="ECO:0000259" key="15">
    <source>
        <dbReference type="PROSITE" id="PS51462"/>
    </source>
</evidence>
<evidence type="ECO:0000256" key="6">
    <source>
        <dbReference type="ARBA" id="ARBA00012057"/>
    </source>
</evidence>
<dbReference type="InterPro" id="IPR000086">
    <property type="entry name" value="NUDIX_hydrolase_dom"/>
</dbReference>
<keyword evidence="7" id="KW-0444">Lipid biosynthesis</keyword>
<evidence type="ECO:0000256" key="3">
    <source>
        <dbReference type="ARBA" id="ARBA00003951"/>
    </source>
</evidence>
<dbReference type="InParanoid" id="A0A1X7V4X9"/>
<dbReference type="Gene3D" id="3.90.79.10">
    <property type="entry name" value="Nucleoside Triphosphate Pyrophosphohydrolase"/>
    <property type="match status" value="1"/>
</dbReference>
<evidence type="ECO:0000256" key="13">
    <source>
        <dbReference type="ARBA" id="ARBA00023229"/>
    </source>
</evidence>
<comment type="cofactor">
    <cofactor evidence="2">
        <name>Mg(2+)</name>
        <dbReference type="ChEBI" id="CHEBI:18420"/>
    </cofactor>
</comment>
<dbReference type="OrthoDB" id="510307at2759"/>
<dbReference type="FunFam" id="3.90.79.10:FF:000012">
    <property type="entry name" value="Isopentenyl-diphosphate Delta-isomerase 1"/>
    <property type="match status" value="1"/>
</dbReference>
<keyword evidence="9" id="KW-0152">Cholesterol biosynthesis</keyword>
<keyword evidence="9" id="KW-0153">Cholesterol metabolism</keyword>
<proteinExistence type="inferred from homology"/>
<dbReference type="InterPro" id="IPR011876">
    <property type="entry name" value="IsopentenylPP_isomerase_typ1"/>
</dbReference>
<evidence type="ECO:0000256" key="4">
    <source>
        <dbReference type="ARBA" id="ARBA00004826"/>
    </source>
</evidence>
<keyword evidence="13" id="KW-0414">Isoprene biosynthesis</keyword>
<comment type="similarity">
    <text evidence="5">Belongs to the IPP isomerase type 1 family.</text>
</comment>
<dbReference type="GO" id="GO:0006695">
    <property type="term" value="P:cholesterol biosynthetic process"/>
    <property type="evidence" value="ECO:0007669"/>
    <property type="project" value="UniProtKB-KW"/>
</dbReference>
<keyword evidence="11" id="KW-0752">Steroid biosynthesis</keyword>
<dbReference type="GO" id="GO:0009240">
    <property type="term" value="P:isopentenyl diphosphate biosynthetic process"/>
    <property type="evidence" value="ECO:0007669"/>
    <property type="project" value="TreeGrafter"/>
</dbReference>
<dbReference type="PIRSF" id="PIRSF018427">
    <property type="entry name" value="Isopntndiph_ism"/>
    <property type="match status" value="1"/>
</dbReference>
<evidence type="ECO:0000256" key="11">
    <source>
        <dbReference type="ARBA" id="ARBA00022955"/>
    </source>
</evidence>
<evidence type="ECO:0000256" key="9">
    <source>
        <dbReference type="ARBA" id="ARBA00022778"/>
    </source>
</evidence>
<dbReference type="GO" id="GO:0046872">
    <property type="term" value="F:metal ion binding"/>
    <property type="evidence" value="ECO:0007669"/>
    <property type="project" value="UniProtKB-KW"/>
</dbReference>
<dbReference type="PROSITE" id="PS51462">
    <property type="entry name" value="NUDIX"/>
    <property type="match status" value="1"/>
</dbReference>
<keyword evidence="12" id="KW-0443">Lipid metabolism</keyword>
<keyword evidence="17" id="KW-1185">Reference proteome</keyword>
<comment type="pathway">
    <text evidence="4">Isoprenoid biosynthesis; dimethylallyl diphosphate biosynthesis; dimethylallyl diphosphate from isopentenyl diphosphate: step 1/1.</text>
</comment>
<dbReference type="PANTHER" id="PTHR10885">
    <property type="entry name" value="ISOPENTENYL-DIPHOSPHATE DELTA-ISOMERASE"/>
    <property type="match status" value="1"/>
</dbReference>
<protein>
    <recommendedName>
        <fullName evidence="6">isopentenyl-diphosphate Delta-isomerase</fullName>
        <ecNumber evidence="6">5.3.3.2</ecNumber>
    </recommendedName>
</protein>
<keyword evidence="14" id="KW-0413">Isomerase</keyword>